<dbReference type="PANTHER" id="PTHR47959:SF13">
    <property type="entry name" value="ATP-DEPENDENT RNA HELICASE RHLE"/>
    <property type="match status" value="1"/>
</dbReference>
<keyword evidence="4" id="KW-0067">ATP-binding</keyword>
<feature type="domain" description="Helicase ATP-binding" evidence="8">
    <location>
        <begin position="134"/>
        <end position="309"/>
    </location>
</feature>
<protein>
    <submittedName>
        <fullName evidence="12">RNA helicase</fullName>
    </submittedName>
</protein>
<feature type="domain" description="DEAD-box RNA helicase Q" evidence="10">
    <location>
        <begin position="103"/>
        <end position="131"/>
    </location>
</feature>
<evidence type="ECO:0000256" key="1">
    <source>
        <dbReference type="ARBA" id="ARBA00022741"/>
    </source>
</evidence>
<evidence type="ECO:0000256" key="6">
    <source>
        <dbReference type="PROSITE-ProRule" id="PRU00552"/>
    </source>
</evidence>
<dbReference type="EMBL" id="BSNN01000002">
    <property type="protein sequence ID" value="GLQ34333.1"/>
    <property type="molecule type" value="Genomic_DNA"/>
</dbReference>
<dbReference type="CDD" id="cd00268">
    <property type="entry name" value="DEADc"/>
    <property type="match status" value="1"/>
</dbReference>
<evidence type="ECO:0000256" key="4">
    <source>
        <dbReference type="ARBA" id="ARBA00022840"/>
    </source>
</evidence>
<reference evidence="13" key="1">
    <citation type="journal article" date="2019" name="Int. J. Syst. Evol. Microbiol.">
        <title>The Global Catalogue of Microorganisms (GCM) 10K type strain sequencing project: providing services to taxonomists for standard genome sequencing and annotation.</title>
        <authorList>
            <consortium name="The Broad Institute Genomics Platform"/>
            <consortium name="The Broad Institute Genome Sequencing Center for Infectious Disease"/>
            <person name="Wu L."/>
            <person name="Ma J."/>
        </authorList>
    </citation>
    <scope>NUCLEOTIDE SEQUENCE [LARGE SCALE GENOMIC DNA]</scope>
    <source>
        <strain evidence="13">NBRC 110140</strain>
    </source>
</reference>
<feature type="region of interest" description="Disordered" evidence="7">
    <location>
        <begin position="482"/>
        <end position="526"/>
    </location>
</feature>
<dbReference type="PROSITE" id="PS51857">
    <property type="entry name" value="CSD_2"/>
    <property type="match status" value="1"/>
</dbReference>
<dbReference type="Pfam" id="PF00271">
    <property type="entry name" value="Helicase_C"/>
    <property type="match status" value="1"/>
</dbReference>
<keyword evidence="3 12" id="KW-0347">Helicase</keyword>
<evidence type="ECO:0000259" key="11">
    <source>
        <dbReference type="PROSITE" id="PS51857"/>
    </source>
</evidence>
<dbReference type="InterPro" id="IPR002059">
    <property type="entry name" value="CSP_DNA-bd"/>
</dbReference>
<dbReference type="InterPro" id="IPR001650">
    <property type="entry name" value="Helicase_C-like"/>
</dbReference>
<dbReference type="InterPro" id="IPR027417">
    <property type="entry name" value="P-loop_NTPase"/>
</dbReference>
<keyword evidence="2" id="KW-0378">Hydrolase</keyword>
<evidence type="ECO:0000256" key="3">
    <source>
        <dbReference type="ARBA" id="ARBA00022806"/>
    </source>
</evidence>
<dbReference type="CDD" id="cd18787">
    <property type="entry name" value="SF2_C_DEAD"/>
    <property type="match status" value="1"/>
</dbReference>
<dbReference type="SUPFAM" id="SSF52540">
    <property type="entry name" value="P-loop containing nucleoside triphosphate hydrolases"/>
    <property type="match status" value="1"/>
</dbReference>
<feature type="region of interest" description="Disordered" evidence="7">
    <location>
        <begin position="80"/>
        <end position="105"/>
    </location>
</feature>
<dbReference type="Gene3D" id="2.40.50.140">
    <property type="entry name" value="Nucleic acid-binding proteins"/>
    <property type="match status" value="1"/>
</dbReference>
<dbReference type="InterPro" id="IPR011129">
    <property type="entry name" value="CSD"/>
</dbReference>
<dbReference type="PROSITE" id="PS51192">
    <property type="entry name" value="HELICASE_ATP_BIND_1"/>
    <property type="match status" value="1"/>
</dbReference>
<dbReference type="GO" id="GO:0004386">
    <property type="term" value="F:helicase activity"/>
    <property type="evidence" value="ECO:0007669"/>
    <property type="project" value="UniProtKB-KW"/>
</dbReference>
<comment type="caution">
    <text evidence="12">The sequence shown here is derived from an EMBL/GenBank/DDBJ whole genome shotgun (WGS) entry which is preliminary data.</text>
</comment>
<keyword evidence="13" id="KW-1185">Reference proteome</keyword>
<dbReference type="SMART" id="SM00487">
    <property type="entry name" value="DEXDc"/>
    <property type="match status" value="1"/>
</dbReference>
<dbReference type="SUPFAM" id="SSF50249">
    <property type="entry name" value="Nucleic acid-binding proteins"/>
    <property type="match status" value="1"/>
</dbReference>
<accession>A0ABQ5VT87</accession>
<dbReference type="InterPro" id="IPR050079">
    <property type="entry name" value="DEAD_box_RNA_helicase"/>
</dbReference>
<dbReference type="PRINTS" id="PR00050">
    <property type="entry name" value="COLDSHOCK"/>
</dbReference>
<gene>
    <name evidence="12" type="ORF">GCM10007939_06160</name>
</gene>
<evidence type="ECO:0000313" key="12">
    <source>
        <dbReference type="EMBL" id="GLQ34333.1"/>
    </source>
</evidence>
<feature type="domain" description="CSD" evidence="11">
    <location>
        <begin position="1"/>
        <end position="68"/>
    </location>
</feature>
<dbReference type="PANTHER" id="PTHR47959">
    <property type="entry name" value="ATP-DEPENDENT RNA HELICASE RHLE-RELATED"/>
    <property type="match status" value="1"/>
</dbReference>
<sequence>MLTGTVIWYNPVKGIGFINPDQGGDDAFIHMKYLKETGLKQVKEGDRLTYEMREDPKTGKSAAANMTVLKAGDAALLTGGKPKIKSKAEKPAKRPEKPKSDASAFGKLGLDPEIVKALGFMGYSDPTPIQQQAIPHVLNGKDLVGLAQTGTGKTAAFTLPLIQQLLLKPEALKKRSARALILSPTRELAMQIHDALRDYGKRLPLNFTHAIGGAPIRRQMRDLEKGVDILVATPGRLEDLVAQKGLRLDETKFLVLDEADQMLDIGFLPAVKRIITQISKERQTLLFSATMSKEIHKLTEQYLTDPAQVSVTPENSTVDKIEQSLMHLTKQNKGLALERIVKANPKKRIIVFSRTKHGSDKMVKWLGTQDIKADAIHGNKSQGQRQRALDDFKKGKTYVLIATDIAARGIDIPGIELVINYDLPNVPEAYVHRIGRTARAGAEGRAIAFCAPDEHKQLWDIEKLIDGDIPIAHMDGLTEEMIPTFEKPAPRRRGGRSNPKRGSGPRMGGPKGGAKKKGGNRPPRRK</sequence>
<feature type="compositionally biased region" description="Basic residues" evidence="7">
    <location>
        <begin position="490"/>
        <end position="499"/>
    </location>
</feature>
<proteinExistence type="inferred from homology"/>
<keyword evidence="1" id="KW-0547">Nucleotide-binding</keyword>
<evidence type="ECO:0000256" key="7">
    <source>
        <dbReference type="SAM" id="MobiDB-lite"/>
    </source>
</evidence>
<dbReference type="InterPro" id="IPR044742">
    <property type="entry name" value="DEAD/DEAH_RhlB"/>
</dbReference>
<dbReference type="InterPro" id="IPR012340">
    <property type="entry name" value="NA-bd_OB-fold"/>
</dbReference>
<dbReference type="InterPro" id="IPR011545">
    <property type="entry name" value="DEAD/DEAH_box_helicase_dom"/>
</dbReference>
<dbReference type="Pfam" id="PF00270">
    <property type="entry name" value="DEAD"/>
    <property type="match status" value="1"/>
</dbReference>
<dbReference type="SMART" id="SM00357">
    <property type="entry name" value="CSP"/>
    <property type="match status" value="1"/>
</dbReference>
<evidence type="ECO:0000256" key="2">
    <source>
        <dbReference type="ARBA" id="ARBA00022801"/>
    </source>
</evidence>
<feature type="compositionally biased region" description="Basic residues" evidence="7">
    <location>
        <begin position="513"/>
        <end position="526"/>
    </location>
</feature>
<dbReference type="PROSITE" id="PS51195">
    <property type="entry name" value="Q_MOTIF"/>
    <property type="match status" value="1"/>
</dbReference>
<evidence type="ECO:0000259" key="8">
    <source>
        <dbReference type="PROSITE" id="PS51192"/>
    </source>
</evidence>
<feature type="short sequence motif" description="Q motif" evidence="6">
    <location>
        <begin position="103"/>
        <end position="131"/>
    </location>
</feature>
<dbReference type="RefSeq" id="WP_284376086.1">
    <property type="nucleotide sequence ID" value="NZ_BSNN01000002.1"/>
</dbReference>
<name>A0ABQ5VT87_9RHOB</name>
<dbReference type="InterPro" id="IPR014001">
    <property type="entry name" value="Helicase_ATP-bd"/>
</dbReference>
<comment type="similarity">
    <text evidence="5">Belongs to the DEAD box helicase family.</text>
</comment>
<feature type="domain" description="Helicase C-terminal" evidence="9">
    <location>
        <begin position="320"/>
        <end position="482"/>
    </location>
</feature>
<dbReference type="PROSITE" id="PS51194">
    <property type="entry name" value="HELICASE_CTER"/>
    <property type="match status" value="1"/>
</dbReference>
<dbReference type="SMART" id="SM00490">
    <property type="entry name" value="HELICc"/>
    <property type="match status" value="1"/>
</dbReference>
<evidence type="ECO:0000259" key="9">
    <source>
        <dbReference type="PROSITE" id="PS51194"/>
    </source>
</evidence>
<evidence type="ECO:0000313" key="13">
    <source>
        <dbReference type="Proteomes" id="UP001156694"/>
    </source>
</evidence>
<evidence type="ECO:0000256" key="5">
    <source>
        <dbReference type="ARBA" id="ARBA00038437"/>
    </source>
</evidence>
<evidence type="ECO:0000259" key="10">
    <source>
        <dbReference type="PROSITE" id="PS51195"/>
    </source>
</evidence>
<dbReference type="Gene3D" id="3.40.50.300">
    <property type="entry name" value="P-loop containing nucleotide triphosphate hydrolases"/>
    <property type="match status" value="2"/>
</dbReference>
<dbReference type="InterPro" id="IPR014014">
    <property type="entry name" value="RNA_helicase_DEAD_Q_motif"/>
</dbReference>
<dbReference type="Proteomes" id="UP001156694">
    <property type="component" value="Unassembled WGS sequence"/>
</dbReference>
<feature type="compositionally biased region" description="Basic and acidic residues" evidence="7">
    <location>
        <begin position="86"/>
        <end position="100"/>
    </location>
</feature>
<dbReference type="Pfam" id="PF00313">
    <property type="entry name" value="CSD"/>
    <property type="match status" value="1"/>
</dbReference>
<organism evidence="12 13">
    <name type="scientific">Amylibacter marinus</name>
    <dbReference type="NCBI Taxonomy" id="1475483"/>
    <lineage>
        <taxon>Bacteria</taxon>
        <taxon>Pseudomonadati</taxon>
        <taxon>Pseudomonadota</taxon>
        <taxon>Alphaproteobacteria</taxon>
        <taxon>Rhodobacterales</taxon>
        <taxon>Paracoccaceae</taxon>
        <taxon>Amylibacter</taxon>
    </lineage>
</organism>